<protein>
    <submittedName>
        <fullName evidence="2">Uncharacterized protein</fullName>
    </submittedName>
</protein>
<feature type="compositionally biased region" description="Acidic residues" evidence="1">
    <location>
        <begin position="446"/>
        <end position="455"/>
    </location>
</feature>
<evidence type="ECO:0000313" key="2">
    <source>
        <dbReference type="EMBL" id="KAL3069614.1"/>
    </source>
</evidence>
<dbReference type="AlphaFoldDB" id="A0ABD2HPL3"/>
<feature type="region of interest" description="Disordered" evidence="1">
    <location>
        <begin position="398"/>
        <end position="577"/>
    </location>
</feature>
<dbReference type="Proteomes" id="UP001620626">
    <property type="component" value="Unassembled WGS sequence"/>
</dbReference>
<accession>A0ABD2HPL3</accession>
<name>A0ABD2HPL3_9BILA</name>
<sequence>MFGTSGAASGHNPSLLPASSVSPPSSSPLFHLPAFVSQSADPSPSSPIFLPSSVIVPPQPKQFHHQMGTSPSTTSSLEANFDANPLMSNLIASLATLSRPHPPIVTQSSFNQNGFPLITDVFQNSLTECLRHSSSTPNVKTELPFHSPMDNASKGSTTNAMPNANLLNMSLSTDHLRFAQYSSVSQKSPSSIELLQRALEAFAVANQSKFANSSAHSAPSIVGSPLIPPPLAHSQSQQLATNGATAAATTMSSVEQQLLSLLNFSQLSSKNGNTLCSFTPHNLLSSNGFCLSSATITATTTTAPTTVSEATQQNNAIVDKANEQTDEALANSASAASDPSVPIDLSSNQQQSLLLSSAPNLALPSVPQGRKSCDIRRSASSVSYKGNADVHEHFQRTFSGKWPRRQPSLRAHLQASGRASVGKKEAALCIGENEAEGSGTVRTEEPMEEEEEEGESAARNGAERTNAGGKTGEKGRPKSRQQVKSVYTAVIRKLFTSNEVNQVEDHFRKERKKKKGRNGEEAGGGTTDEKQSEGKSDESKAKGKATKSKAKGKATKSKAKGKATKSKAKGRRTDDAF</sequence>
<keyword evidence="3" id="KW-1185">Reference proteome</keyword>
<gene>
    <name evidence="2" type="ORF">niasHT_036740</name>
</gene>
<feature type="compositionally biased region" description="Basic and acidic residues" evidence="1">
    <location>
        <begin position="527"/>
        <end position="541"/>
    </location>
</feature>
<dbReference type="EMBL" id="JBICBT010001392">
    <property type="protein sequence ID" value="KAL3069614.1"/>
    <property type="molecule type" value="Genomic_DNA"/>
</dbReference>
<reference evidence="2 3" key="1">
    <citation type="submission" date="2024-10" db="EMBL/GenBank/DDBJ databases">
        <authorList>
            <person name="Kim D."/>
        </authorList>
    </citation>
    <scope>NUCLEOTIDE SEQUENCE [LARGE SCALE GENOMIC DNA]</scope>
    <source>
        <strain evidence="2">BH-2024</strain>
    </source>
</reference>
<organism evidence="2 3">
    <name type="scientific">Heterodera trifolii</name>
    <dbReference type="NCBI Taxonomy" id="157864"/>
    <lineage>
        <taxon>Eukaryota</taxon>
        <taxon>Metazoa</taxon>
        <taxon>Ecdysozoa</taxon>
        <taxon>Nematoda</taxon>
        <taxon>Chromadorea</taxon>
        <taxon>Rhabditida</taxon>
        <taxon>Tylenchina</taxon>
        <taxon>Tylenchomorpha</taxon>
        <taxon>Tylenchoidea</taxon>
        <taxon>Heteroderidae</taxon>
        <taxon>Heteroderinae</taxon>
        <taxon>Heterodera</taxon>
    </lineage>
</organism>
<evidence type="ECO:0000313" key="3">
    <source>
        <dbReference type="Proteomes" id="UP001620626"/>
    </source>
</evidence>
<evidence type="ECO:0000256" key="1">
    <source>
        <dbReference type="SAM" id="MobiDB-lite"/>
    </source>
</evidence>
<proteinExistence type="predicted"/>
<feature type="compositionally biased region" description="Basic residues" evidence="1">
    <location>
        <begin position="542"/>
        <end position="570"/>
    </location>
</feature>
<feature type="region of interest" description="Disordered" evidence="1">
    <location>
        <begin position="1"/>
        <end position="22"/>
    </location>
</feature>
<comment type="caution">
    <text evidence="2">The sequence shown here is derived from an EMBL/GenBank/DDBJ whole genome shotgun (WGS) entry which is preliminary data.</text>
</comment>
<feature type="compositionally biased region" description="Low complexity" evidence="1">
    <location>
        <begin position="13"/>
        <end position="22"/>
    </location>
</feature>